<name>A0A1V0S9S7_9VIRU</name>
<dbReference type="EMBL" id="KY684083">
    <property type="protein sequence ID" value="ARF08466.1"/>
    <property type="molecule type" value="Genomic_DNA"/>
</dbReference>
<evidence type="ECO:0000313" key="1">
    <source>
        <dbReference type="EMBL" id="ARF08466.1"/>
    </source>
</evidence>
<proteinExistence type="predicted"/>
<organism evidence="1">
    <name type="scientific">Catovirus CTV1</name>
    <dbReference type="NCBI Taxonomy" id="1977631"/>
    <lineage>
        <taxon>Viruses</taxon>
        <taxon>Varidnaviria</taxon>
        <taxon>Bamfordvirae</taxon>
        <taxon>Nucleocytoviricota</taxon>
        <taxon>Megaviricetes</taxon>
        <taxon>Imitervirales</taxon>
        <taxon>Mimiviridae</taxon>
        <taxon>Klosneuvirinae</taxon>
        <taxon>Catovirus</taxon>
    </lineage>
</organism>
<sequence>MSNITISFDNDDRTIEVSEDTIKKVPFLQSYYNFNNSVDKPNIIRLENYSYEDCEYVLNIAENKNISLLSLIKCDLENRLNTLNFFGIISKDLADLYIMTIYDCFEKFSTNSLAKHFIDNKDIKIISLSKDQFNKFQPIMNYHKNIIPYYKFDNNIFLGHIPFPIKINKIVNGFSINDIIKNNYDMIKDSNGRINKTLFTYFSLFFGLGKSSILFVKFDCQNFSSMFEFLINHNRFYDNKEKQVSHKEKQLCEYVLKKYKLFANYFVFDNKDLYKDEDNLIKFYQDNFTNLDLDMDRDLYSFILKYKGIFDYYYFNQQEIKSFFMTEEEFNIMNNKDKYIAMIEKESENYGFIKID</sequence>
<reference evidence="1" key="1">
    <citation type="journal article" date="2017" name="Science">
        <title>Giant viruses with an expanded complement of translation system components.</title>
        <authorList>
            <person name="Schulz F."/>
            <person name="Yutin N."/>
            <person name="Ivanova N.N."/>
            <person name="Ortega D.R."/>
            <person name="Lee T.K."/>
            <person name="Vierheilig J."/>
            <person name="Daims H."/>
            <person name="Horn M."/>
            <person name="Wagner M."/>
            <person name="Jensen G.J."/>
            <person name="Kyrpides N.C."/>
            <person name="Koonin E.V."/>
            <person name="Woyke T."/>
        </authorList>
    </citation>
    <scope>NUCLEOTIDE SEQUENCE</scope>
    <source>
        <strain evidence="1">CTV1</strain>
    </source>
</reference>
<gene>
    <name evidence="1" type="ORF">Catovirus_1_516</name>
</gene>
<protein>
    <submittedName>
        <fullName evidence="1">Uncharacterized protein</fullName>
    </submittedName>
</protein>
<accession>A0A1V0S9S7</accession>